<organism evidence="1 2">
    <name type="scientific">Paenibacillus faecis</name>
    <dbReference type="NCBI Taxonomy" id="862114"/>
    <lineage>
        <taxon>Bacteria</taxon>
        <taxon>Bacillati</taxon>
        <taxon>Bacillota</taxon>
        <taxon>Bacilli</taxon>
        <taxon>Bacillales</taxon>
        <taxon>Paenibacillaceae</taxon>
        <taxon>Paenibacillus</taxon>
    </lineage>
</organism>
<dbReference type="InterPro" id="IPR027417">
    <property type="entry name" value="P-loop_NTPase"/>
</dbReference>
<dbReference type="RefSeq" id="WP_148452165.1">
    <property type="nucleotide sequence ID" value="NZ_VSDO01000002.1"/>
</dbReference>
<evidence type="ECO:0000313" key="1">
    <source>
        <dbReference type="EMBL" id="TYA13464.1"/>
    </source>
</evidence>
<dbReference type="EMBL" id="VSDO01000002">
    <property type="protein sequence ID" value="TYA13464.1"/>
    <property type="molecule type" value="Genomic_DNA"/>
</dbReference>
<proteinExistence type="predicted"/>
<protein>
    <submittedName>
        <fullName evidence="1">Bacterio-opsin activator</fullName>
    </submittedName>
</protein>
<accession>A0A5D0CWB2</accession>
<reference evidence="1 2" key="1">
    <citation type="submission" date="2019-08" db="EMBL/GenBank/DDBJ databases">
        <title>Genome sequencing of Paenibacillus faecis DSM 23593(T).</title>
        <authorList>
            <person name="Kook J.-K."/>
            <person name="Park S.-N."/>
            <person name="Lim Y.K."/>
        </authorList>
    </citation>
    <scope>NUCLEOTIDE SEQUENCE [LARGE SCALE GENOMIC DNA]</scope>
    <source>
        <strain evidence="1 2">DSM 23593</strain>
    </source>
</reference>
<dbReference type="Gene3D" id="3.40.50.300">
    <property type="entry name" value="P-loop containing nucleotide triphosphate hydrolases"/>
    <property type="match status" value="1"/>
</dbReference>
<dbReference type="Gene3D" id="3.40.630.30">
    <property type="match status" value="1"/>
</dbReference>
<dbReference type="OrthoDB" id="2647228at2"/>
<dbReference type="Proteomes" id="UP000325218">
    <property type="component" value="Unassembled WGS sequence"/>
</dbReference>
<keyword evidence="2" id="KW-1185">Reference proteome</keyword>
<name>A0A5D0CWB2_9BACL</name>
<dbReference type="SUPFAM" id="SSF52540">
    <property type="entry name" value="P-loop containing nucleoside triphosphate hydrolases"/>
    <property type="match status" value="1"/>
</dbReference>
<gene>
    <name evidence="1" type="ORF">FRY98_12480</name>
</gene>
<comment type="caution">
    <text evidence="1">The sequence shown here is derived from an EMBL/GenBank/DDBJ whole genome shotgun (WGS) entry which is preliminary data.</text>
</comment>
<sequence>MDRSETESFVSLDRIIGLAEELGFLERWLAEPKPRTELFFVSGIGGIGKTTLLTEMSRRARDSQAQVLWLDGPGELGTSAAFLSGMEACLENEYGRKREQDAPTFAFITSELSSRRSVIFLDNCENIERIEGWFFSSFLPKLEAAGVLFVLASRNGLPAKWRTNPYWGSRVRDLPLRVFTRKEVREYLRESGLDPALQAEVARHSDGHPLLLALTVDLLKSSPESTAGRGLSDIPAMLSAELLKEVTSPRLYAALIGLSLLPEADLLVLRQFLDTPLELSDYEELGRLSFVGRNPRGLALHHVASRLIREDYAERSPQPFRLERQRAFRLLAERFPYADRRAQTRIAAHVLKLYREFLPSAHAYAHFSTRLQAAEDRPYQPEDLPDLQRMVADSVRGADWQTELVKAEDYAGLLVRIAGMSPEGICVVRSDMGTPLAFCAGVSLHPSTLSLLEKYAPRLLQMLGEELEPLYSASQEGADTFCILLAAVDVRQPHYRPEELGGLLMQQWLIRMTGGFRGIVVTGDPNLNTLLPMMGFQKTGQFALSENGTLLLTRWDLDFRFTSFEHWVKRVIRQTETEGELSEFPQVAAALEPERYRADAIHIDDHEMKQILKELYRPDKLEELAVIRRLGRPGSEIRRHVEQILTGQDTAYPLTALEQRILREIYILKELNKSQLAEDFHMSRTTFYRHAQSATGHLAMVLSKALER</sequence>
<dbReference type="AlphaFoldDB" id="A0A5D0CWB2"/>
<evidence type="ECO:0000313" key="2">
    <source>
        <dbReference type="Proteomes" id="UP000325218"/>
    </source>
</evidence>